<organism evidence="9 10">
    <name type="scientific">Lacrimispora xylanolytica</name>
    <dbReference type="NCBI Taxonomy" id="29375"/>
    <lineage>
        <taxon>Bacteria</taxon>
        <taxon>Bacillati</taxon>
        <taxon>Bacillota</taxon>
        <taxon>Clostridia</taxon>
        <taxon>Lachnospirales</taxon>
        <taxon>Lachnospiraceae</taxon>
        <taxon>Lacrimispora</taxon>
    </lineage>
</organism>
<evidence type="ECO:0000256" key="3">
    <source>
        <dbReference type="ARBA" id="ARBA00022475"/>
    </source>
</evidence>
<evidence type="ECO:0000256" key="6">
    <source>
        <dbReference type="ARBA" id="ARBA00023136"/>
    </source>
</evidence>
<evidence type="ECO:0000256" key="7">
    <source>
        <dbReference type="RuleBase" id="RU363032"/>
    </source>
</evidence>
<dbReference type="Gene3D" id="1.10.3720.10">
    <property type="entry name" value="MetI-like"/>
    <property type="match status" value="1"/>
</dbReference>
<feature type="transmembrane region" description="Helical" evidence="7">
    <location>
        <begin position="140"/>
        <end position="161"/>
    </location>
</feature>
<dbReference type="SUPFAM" id="SSF161098">
    <property type="entry name" value="MetI-like"/>
    <property type="match status" value="1"/>
</dbReference>
<name>A0ABY7A7F8_9FIRM</name>
<keyword evidence="3" id="KW-1003">Cell membrane</keyword>
<sequence length="279" mass="30917">MGKAEKLKKAVAYVVLSLLVFLCLFFFYCLVINATRSHPEISKGFSFIPGKSFGANLHNVLNNKNLPVVQGILNSLIIAGSSALLSVYVSAMTAYGIHAYEFKFRKTIYLFIILIMMIPTQVTTLGFLRLINAMNLMDNFIPLILPSMAAPVVFYFMVSYFESNLPLEIVESARIDGSNEFYTFNFIVLPIVKPALAVQGIFGFVASWNNYFVPSLVLKSNSRKTLPILIAQLRSADFLKFDMGQVYMLITIAIIPVAIIYLCLSKFIIGGVTAGSVKG</sequence>
<protein>
    <submittedName>
        <fullName evidence="9">Carbohydrate ABC transporter permease</fullName>
    </submittedName>
</protein>
<dbReference type="PANTHER" id="PTHR43744">
    <property type="entry name" value="ABC TRANSPORTER PERMEASE PROTEIN MG189-RELATED-RELATED"/>
    <property type="match status" value="1"/>
</dbReference>
<gene>
    <name evidence="9" type="ORF">OW255_11925</name>
</gene>
<dbReference type="InterPro" id="IPR035906">
    <property type="entry name" value="MetI-like_sf"/>
</dbReference>
<keyword evidence="4 7" id="KW-0812">Transmembrane</keyword>
<dbReference type="CDD" id="cd06261">
    <property type="entry name" value="TM_PBP2"/>
    <property type="match status" value="1"/>
</dbReference>
<evidence type="ECO:0000256" key="4">
    <source>
        <dbReference type="ARBA" id="ARBA00022692"/>
    </source>
</evidence>
<comment type="similarity">
    <text evidence="7">Belongs to the binding-protein-dependent transport system permease family.</text>
</comment>
<dbReference type="PANTHER" id="PTHR43744:SF2">
    <property type="entry name" value="ARABINOOLIGOSACCHARIDES TRANSPORT SYSTEM PERMEASE PROTEIN ARAQ"/>
    <property type="match status" value="1"/>
</dbReference>
<dbReference type="Pfam" id="PF00528">
    <property type="entry name" value="BPD_transp_1"/>
    <property type="match status" value="1"/>
</dbReference>
<feature type="transmembrane region" description="Helical" evidence="7">
    <location>
        <begin position="12"/>
        <end position="34"/>
    </location>
</feature>
<accession>A0ABY7A7F8</accession>
<dbReference type="RefSeq" id="WP_024835706.1">
    <property type="nucleotide sequence ID" value="NZ_CP113524.1"/>
</dbReference>
<dbReference type="InterPro" id="IPR000515">
    <property type="entry name" value="MetI-like"/>
</dbReference>
<keyword evidence="2 7" id="KW-0813">Transport</keyword>
<feature type="transmembrane region" description="Helical" evidence="7">
    <location>
        <begin position="182"/>
        <end position="208"/>
    </location>
</feature>
<feature type="domain" description="ABC transmembrane type-1" evidence="8">
    <location>
        <begin position="72"/>
        <end position="264"/>
    </location>
</feature>
<dbReference type="Proteomes" id="UP001163115">
    <property type="component" value="Chromosome"/>
</dbReference>
<evidence type="ECO:0000256" key="5">
    <source>
        <dbReference type="ARBA" id="ARBA00022989"/>
    </source>
</evidence>
<keyword evidence="6 7" id="KW-0472">Membrane</keyword>
<dbReference type="PROSITE" id="PS50928">
    <property type="entry name" value="ABC_TM1"/>
    <property type="match status" value="1"/>
</dbReference>
<evidence type="ECO:0000313" key="9">
    <source>
        <dbReference type="EMBL" id="WAJ22285.1"/>
    </source>
</evidence>
<reference evidence="9" key="1">
    <citation type="submission" date="2022-11" db="EMBL/GenBank/DDBJ databases">
        <title>Lacrimispora xylanolytica sy1, complete genome.</title>
        <authorList>
            <person name="Choi S."/>
        </authorList>
    </citation>
    <scope>NUCLEOTIDE SEQUENCE</scope>
    <source>
        <strain evidence="9">Sy1</strain>
    </source>
</reference>
<evidence type="ECO:0000256" key="1">
    <source>
        <dbReference type="ARBA" id="ARBA00004651"/>
    </source>
</evidence>
<evidence type="ECO:0000256" key="2">
    <source>
        <dbReference type="ARBA" id="ARBA00022448"/>
    </source>
</evidence>
<proteinExistence type="inferred from homology"/>
<keyword evidence="10" id="KW-1185">Reference proteome</keyword>
<evidence type="ECO:0000313" key="10">
    <source>
        <dbReference type="Proteomes" id="UP001163115"/>
    </source>
</evidence>
<evidence type="ECO:0000259" key="8">
    <source>
        <dbReference type="PROSITE" id="PS50928"/>
    </source>
</evidence>
<dbReference type="EMBL" id="CP113524">
    <property type="protein sequence ID" value="WAJ22285.1"/>
    <property type="molecule type" value="Genomic_DNA"/>
</dbReference>
<keyword evidence="5 7" id="KW-1133">Transmembrane helix</keyword>
<comment type="subcellular location">
    <subcellularLocation>
        <location evidence="1 7">Cell membrane</location>
        <topology evidence="1 7">Multi-pass membrane protein</topology>
    </subcellularLocation>
</comment>
<feature type="transmembrane region" description="Helical" evidence="7">
    <location>
        <begin position="107"/>
        <end position="128"/>
    </location>
</feature>
<feature type="transmembrane region" description="Helical" evidence="7">
    <location>
        <begin position="246"/>
        <end position="264"/>
    </location>
</feature>
<feature type="transmembrane region" description="Helical" evidence="7">
    <location>
        <begin position="72"/>
        <end position="95"/>
    </location>
</feature>